<feature type="transmembrane region" description="Helical" evidence="1">
    <location>
        <begin position="60"/>
        <end position="79"/>
    </location>
</feature>
<feature type="transmembrane region" description="Helical" evidence="1">
    <location>
        <begin position="18"/>
        <end position="44"/>
    </location>
</feature>
<dbReference type="RefSeq" id="WP_194507996.1">
    <property type="nucleotide sequence ID" value="NZ_JADILU010000004.1"/>
</dbReference>
<protein>
    <submittedName>
        <fullName evidence="2">Uncharacterized protein</fullName>
    </submittedName>
</protein>
<keyword evidence="1" id="KW-0472">Membrane</keyword>
<name>A0ABW5ZSK1_9FLAO</name>
<comment type="caution">
    <text evidence="2">The sequence shown here is derived from an EMBL/GenBank/DDBJ whole genome shotgun (WGS) entry which is preliminary data.</text>
</comment>
<keyword evidence="3" id="KW-1185">Reference proteome</keyword>
<keyword evidence="1" id="KW-1133">Transmembrane helix</keyword>
<feature type="transmembrane region" description="Helical" evidence="1">
    <location>
        <begin position="85"/>
        <end position="108"/>
    </location>
</feature>
<keyword evidence="1" id="KW-0812">Transmembrane</keyword>
<organism evidence="2 3">
    <name type="scientific">Psychroserpens luteus</name>
    <dbReference type="NCBI Taxonomy" id="1434066"/>
    <lineage>
        <taxon>Bacteria</taxon>
        <taxon>Pseudomonadati</taxon>
        <taxon>Bacteroidota</taxon>
        <taxon>Flavobacteriia</taxon>
        <taxon>Flavobacteriales</taxon>
        <taxon>Flavobacteriaceae</taxon>
        <taxon>Psychroserpens</taxon>
    </lineage>
</organism>
<accession>A0ABW5ZSK1</accession>
<evidence type="ECO:0000256" key="1">
    <source>
        <dbReference type="SAM" id="Phobius"/>
    </source>
</evidence>
<dbReference type="Proteomes" id="UP001597548">
    <property type="component" value="Unassembled WGS sequence"/>
</dbReference>
<sequence>MKILHYTNVIFYLTTLSVYIFCDVATGLVFQFFFGIIQLLYFLISKNRVKSESIKKHLRLYIALVGLNFLALAILFNISPYAPTLPIIVLIGLPMSIATYFVYITYLIQKQ</sequence>
<gene>
    <name evidence="2" type="ORF">ACFS29_10035</name>
</gene>
<reference evidence="3" key="1">
    <citation type="journal article" date="2019" name="Int. J. Syst. Evol. Microbiol.">
        <title>The Global Catalogue of Microorganisms (GCM) 10K type strain sequencing project: providing services to taxonomists for standard genome sequencing and annotation.</title>
        <authorList>
            <consortium name="The Broad Institute Genomics Platform"/>
            <consortium name="The Broad Institute Genome Sequencing Center for Infectious Disease"/>
            <person name="Wu L."/>
            <person name="Ma J."/>
        </authorList>
    </citation>
    <scope>NUCLEOTIDE SEQUENCE [LARGE SCALE GENOMIC DNA]</scope>
    <source>
        <strain evidence="3">KCTC 32514</strain>
    </source>
</reference>
<dbReference type="EMBL" id="JBHUOS010000009">
    <property type="protein sequence ID" value="MFD2915979.1"/>
    <property type="molecule type" value="Genomic_DNA"/>
</dbReference>
<evidence type="ECO:0000313" key="2">
    <source>
        <dbReference type="EMBL" id="MFD2915979.1"/>
    </source>
</evidence>
<proteinExistence type="predicted"/>
<evidence type="ECO:0000313" key="3">
    <source>
        <dbReference type="Proteomes" id="UP001597548"/>
    </source>
</evidence>